<dbReference type="EMBL" id="FTMD01000006">
    <property type="protein sequence ID" value="SIQ69137.1"/>
    <property type="molecule type" value="Genomic_DNA"/>
</dbReference>
<dbReference type="PIRSF" id="PIRSF000390">
    <property type="entry name" value="PLP_StrS"/>
    <property type="match status" value="1"/>
</dbReference>
<dbReference type="GO" id="GO:0000271">
    <property type="term" value="P:polysaccharide biosynthetic process"/>
    <property type="evidence" value="ECO:0007669"/>
    <property type="project" value="TreeGrafter"/>
</dbReference>
<dbReference type="OrthoDB" id="9804264at2"/>
<dbReference type="PANTHER" id="PTHR30244">
    <property type="entry name" value="TRANSAMINASE"/>
    <property type="match status" value="1"/>
</dbReference>
<dbReference type="SUPFAM" id="SSF53383">
    <property type="entry name" value="PLP-dependent transferases"/>
    <property type="match status" value="1"/>
</dbReference>
<dbReference type="Pfam" id="PF01041">
    <property type="entry name" value="DegT_DnrJ_EryC1"/>
    <property type="match status" value="1"/>
</dbReference>
<dbReference type="InterPro" id="IPR015422">
    <property type="entry name" value="PyrdxlP-dep_Trfase_small"/>
</dbReference>
<evidence type="ECO:0000256" key="4">
    <source>
        <dbReference type="PIRSR" id="PIRSR000390-2"/>
    </source>
</evidence>
<evidence type="ECO:0000256" key="2">
    <source>
        <dbReference type="ARBA" id="ARBA00037999"/>
    </source>
</evidence>
<accession>A0A1N6UU53</accession>
<dbReference type="InterPro" id="IPR015421">
    <property type="entry name" value="PyrdxlP-dep_Trfase_major"/>
</dbReference>
<dbReference type="Proteomes" id="UP000186819">
    <property type="component" value="Unassembled WGS sequence"/>
</dbReference>
<comment type="similarity">
    <text evidence="2 5">Belongs to the DegT/DnrJ/EryC1 family.</text>
</comment>
<feature type="active site" description="Proton acceptor" evidence="3">
    <location>
        <position position="185"/>
    </location>
</feature>
<dbReference type="GO" id="GO:0008483">
    <property type="term" value="F:transaminase activity"/>
    <property type="evidence" value="ECO:0007669"/>
    <property type="project" value="TreeGrafter"/>
</dbReference>
<proteinExistence type="inferred from homology"/>
<protein>
    <submittedName>
        <fullName evidence="6">dTDP-4-amino-4,6-dideoxygalactose transaminase</fullName>
    </submittedName>
</protein>
<dbReference type="CDD" id="cd00616">
    <property type="entry name" value="AHBA_syn"/>
    <property type="match status" value="1"/>
</dbReference>
<organism evidence="6 7">
    <name type="scientific">Aromatoleum tolulyticum</name>
    <dbReference type="NCBI Taxonomy" id="34027"/>
    <lineage>
        <taxon>Bacteria</taxon>
        <taxon>Pseudomonadati</taxon>
        <taxon>Pseudomonadota</taxon>
        <taxon>Betaproteobacteria</taxon>
        <taxon>Rhodocyclales</taxon>
        <taxon>Rhodocyclaceae</taxon>
        <taxon>Aromatoleum</taxon>
    </lineage>
</organism>
<keyword evidence="1 4" id="KW-0663">Pyridoxal phosphate</keyword>
<dbReference type="AlphaFoldDB" id="A0A1N6UU53"/>
<reference evidence="7" key="1">
    <citation type="submission" date="2017-01" db="EMBL/GenBank/DDBJ databases">
        <authorList>
            <person name="Varghese N."/>
            <person name="Submissions S."/>
        </authorList>
    </citation>
    <scope>NUCLEOTIDE SEQUENCE [LARGE SCALE GENOMIC DNA]</scope>
    <source>
        <strain evidence="7">ATCC 51758</strain>
    </source>
</reference>
<dbReference type="InterPro" id="IPR000653">
    <property type="entry name" value="DegT/StrS_aminotransferase"/>
</dbReference>
<dbReference type="RefSeq" id="WP_076602060.1">
    <property type="nucleotide sequence ID" value="NZ_FTMD01000006.1"/>
</dbReference>
<evidence type="ECO:0000313" key="7">
    <source>
        <dbReference type="Proteomes" id="UP000186819"/>
    </source>
</evidence>
<evidence type="ECO:0000313" key="6">
    <source>
        <dbReference type="EMBL" id="SIQ69137.1"/>
    </source>
</evidence>
<dbReference type="InterPro" id="IPR015424">
    <property type="entry name" value="PyrdxlP-dep_Trfase"/>
</dbReference>
<dbReference type="Gene3D" id="3.90.1150.10">
    <property type="entry name" value="Aspartate Aminotransferase, domain 1"/>
    <property type="match status" value="1"/>
</dbReference>
<dbReference type="GO" id="GO:0030170">
    <property type="term" value="F:pyridoxal phosphate binding"/>
    <property type="evidence" value="ECO:0007669"/>
    <property type="project" value="TreeGrafter"/>
</dbReference>
<dbReference type="Gene3D" id="3.40.640.10">
    <property type="entry name" value="Type I PLP-dependent aspartate aminotransferase-like (Major domain)"/>
    <property type="match status" value="1"/>
</dbReference>
<name>A0A1N6UU53_9RHOO</name>
<keyword evidence="7" id="KW-1185">Reference proteome</keyword>
<feature type="modified residue" description="N6-(pyridoxal phosphate)lysine" evidence="4">
    <location>
        <position position="185"/>
    </location>
</feature>
<evidence type="ECO:0000256" key="1">
    <source>
        <dbReference type="ARBA" id="ARBA00022898"/>
    </source>
</evidence>
<gene>
    <name evidence="6" type="ORF">SAMN05421829_10644</name>
</gene>
<evidence type="ECO:0000256" key="3">
    <source>
        <dbReference type="PIRSR" id="PIRSR000390-1"/>
    </source>
</evidence>
<sequence>MVINDIKAHIDCNADAVDRALQRVRKSGWVILGPEVMGFESAFAQYVGVERCVTVANGTDALEIALRSVGIGSGDRVATVANAGMYATTAMLAIGAFPVFMDVDLESRTASSTSVRRAIDLGARAIIVTHLYGKIAPDIAEIADICRQRQVPLIEDCAQAHGARLDSRMAGAYGDLACFSFYPTKNLGALGDGGAIVTKRVELAEAALRLRQYGWSEKYKVASPGARNSRLDEIQAAVLMELLPRLDAWNQRRRCIAESYSAGLSNPAVCAPECGGADYVAHLYVIRTNERDSLREHLKRVGISTDVHYPVPDHMQPVFGERYSCLELPNTEALAKTVLTLPCYPEMTDADVERVIDAVNRWS</sequence>
<dbReference type="PANTHER" id="PTHR30244:SF36">
    <property type="entry name" value="3-OXO-GLUCOSE-6-PHOSPHATE:GLUTAMATE AMINOTRANSFERASE"/>
    <property type="match status" value="1"/>
</dbReference>
<dbReference type="STRING" id="34027.SAMN05421829_10644"/>
<evidence type="ECO:0000256" key="5">
    <source>
        <dbReference type="RuleBase" id="RU004508"/>
    </source>
</evidence>